<keyword evidence="1" id="KW-0812">Transmembrane</keyword>
<accession>A0ABR7Z4J2</accession>
<dbReference type="EMBL" id="JAAOCA010000020">
    <property type="protein sequence ID" value="MBD1600314.1"/>
    <property type="molecule type" value="Genomic_DNA"/>
</dbReference>
<evidence type="ECO:0000313" key="2">
    <source>
        <dbReference type="EMBL" id="MBD1600314.1"/>
    </source>
</evidence>
<dbReference type="Proteomes" id="UP000805841">
    <property type="component" value="Unassembled WGS sequence"/>
</dbReference>
<evidence type="ECO:0000256" key="1">
    <source>
        <dbReference type="SAM" id="Phobius"/>
    </source>
</evidence>
<evidence type="ECO:0000313" key="3">
    <source>
        <dbReference type="Proteomes" id="UP000805841"/>
    </source>
</evidence>
<dbReference type="RefSeq" id="WP_190422531.1">
    <property type="nucleotide sequence ID" value="NZ_JAAOCA010000020.1"/>
</dbReference>
<feature type="transmembrane region" description="Helical" evidence="1">
    <location>
        <begin position="20"/>
        <end position="39"/>
    </location>
</feature>
<sequence length="92" mass="10376">MSRQPFAQVAETHLVVRKGLFVLLAALLTLVVCQQFLYWTQAPEPLIHMNHATAAPRMTEASAQAGQLHGRLFAVESVDQVERSPHEPRWVF</sequence>
<gene>
    <name evidence="2" type="ORF">HAQ05_16575</name>
</gene>
<keyword evidence="1" id="KW-0472">Membrane</keyword>
<keyword evidence="3" id="KW-1185">Reference proteome</keyword>
<proteinExistence type="predicted"/>
<name>A0ABR7Z4J2_9PSED</name>
<keyword evidence="1" id="KW-1133">Transmembrane helix</keyword>
<comment type="caution">
    <text evidence="2">The sequence shown here is derived from an EMBL/GenBank/DDBJ whole genome shotgun (WGS) entry which is preliminary data.</text>
</comment>
<reference evidence="2 3" key="1">
    <citation type="journal article" date="2020" name="Insects">
        <title>Bacteria Belonging to Pseudomonas typographi sp. nov. from the Bark Beetle Ips typographus Have Genomic Potential to Aid in the Host Ecology.</title>
        <authorList>
            <person name="Peral-Aranega E."/>
            <person name="Saati-Santamaria Z."/>
            <person name="Kolarik M."/>
            <person name="Rivas R."/>
            <person name="Garcia-Fraile P."/>
        </authorList>
    </citation>
    <scope>NUCLEOTIDE SEQUENCE [LARGE SCALE GENOMIC DNA]</scope>
    <source>
        <strain evidence="2 3">CA3A</strain>
    </source>
</reference>
<organism evidence="2 3">
    <name type="scientific">Pseudomonas typographi</name>
    <dbReference type="NCBI Taxonomy" id="2715964"/>
    <lineage>
        <taxon>Bacteria</taxon>
        <taxon>Pseudomonadati</taxon>
        <taxon>Pseudomonadota</taxon>
        <taxon>Gammaproteobacteria</taxon>
        <taxon>Pseudomonadales</taxon>
        <taxon>Pseudomonadaceae</taxon>
        <taxon>Pseudomonas</taxon>
    </lineage>
</organism>
<protein>
    <submittedName>
        <fullName evidence="2">Uncharacterized protein</fullName>
    </submittedName>
</protein>